<proteinExistence type="predicted"/>
<comment type="caution">
    <text evidence="1">The sequence shown here is derived from an EMBL/GenBank/DDBJ whole genome shotgun (WGS) entry which is preliminary data.</text>
</comment>
<gene>
    <name evidence="1" type="ORF">DPEC_G00108750</name>
</gene>
<evidence type="ECO:0000313" key="2">
    <source>
        <dbReference type="Proteomes" id="UP001157502"/>
    </source>
</evidence>
<evidence type="ECO:0000313" key="1">
    <source>
        <dbReference type="EMBL" id="KAJ8006582.1"/>
    </source>
</evidence>
<reference evidence="1" key="1">
    <citation type="submission" date="2021-05" db="EMBL/GenBank/DDBJ databases">
        <authorList>
            <person name="Pan Q."/>
            <person name="Jouanno E."/>
            <person name="Zahm M."/>
            <person name="Klopp C."/>
            <person name="Cabau C."/>
            <person name="Louis A."/>
            <person name="Berthelot C."/>
            <person name="Parey E."/>
            <person name="Roest Crollius H."/>
            <person name="Montfort J."/>
            <person name="Robinson-Rechavi M."/>
            <person name="Bouchez O."/>
            <person name="Lampietro C."/>
            <person name="Lopez Roques C."/>
            <person name="Donnadieu C."/>
            <person name="Postlethwait J."/>
            <person name="Bobe J."/>
            <person name="Dillon D."/>
            <person name="Chandos A."/>
            <person name="von Hippel F."/>
            <person name="Guiguen Y."/>
        </authorList>
    </citation>
    <scope>NUCLEOTIDE SEQUENCE</scope>
    <source>
        <strain evidence="1">YG-Jan2019</strain>
    </source>
</reference>
<keyword evidence="2" id="KW-1185">Reference proteome</keyword>
<dbReference type="Proteomes" id="UP001157502">
    <property type="component" value="Chromosome 9"/>
</dbReference>
<sequence>MCSQAALSYAHGKTLLESILPGDYCNSIDLKDAYFHVPIANRSWCSSAGLQGIAYDYTRVPFGALAPTFPIVETALSRDDEESGVLAYLDDLVNSGIVSRDGNESHESIGGVIHTVGTRCELEEELRWWPSQKATYLGLFLDTAEYDSGHGHLSDGRTESILSALRLCRLLAGGGSGNHVPVSSCRRSRSRNVGVAACAPCNVGLLDRE</sequence>
<protein>
    <submittedName>
        <fullName evidence="1">Uncharacterized protein</fullName>
    </submittedName>
</protein>
<accession>A0ACC2GSM7</accession>
<dbReference type="EMBL" id="CM055736">
    <property type="protein sequence ID" value="KAJ8006582.1"/>
    <property type="molecule type" value="Genomic_DNA"/>
</dbReference>
<name>A0ACC2GSM7_DALPE</name>
<organism evidence="1 2">
    <name type="scientific">Dallia pectoralis</name>
    <name type="common">Alaska blackfish</name>
    <dbReference type="NCBI Taxonomy" id="75939"/>
    <lineage>
        <taxon>Eukaryota</taxon>
        <taxon>Metazoa</taxon>
        <taxon>Chordata</taxon>
        <taxon>Craniata</taxon>
        <taxon>Vertebrata</taxon>
        <taxon>Euteleostomi</taxon>
        <taxon>Actinopterygii</taxon>
        <taxon>Neopterygii</taxon>
        <taxon>Teleostei</taxon>
        <taxon>Protacanthopterygii</taxon>
        <taxon>Esociformes</taxon>
        <taxon>Umbridae</taxon>
        <taxon>Dallia</taxon>
    </lineage>
</organism>